<sequence length="74" mass="8655">MKNGSTLGIDRYQDLIHDQHVKFVNYYPLQGNVDHSLFPIVNVYHYVTMSNKYLSMELQHISNVMVVLLQHLGH</sequence>
<evidence type="ECO:0000313" key="2">
    <source>
        <dbReference type="Proteomes" id="UP000269396"/>
    </source>
</evidence>
<proteinExistence type="predicted"/>
<evidence type="ECO:0000313" key="1">
    <source>
        <dbReference type="EMBL" id="VDP29881.1"/>
    </source>
</evidence>
<dbReference type="AlphaFoldDB" id="A0A3P8CAZ7"/>
<name>A0A3P8CAZ7_9TREM</name>
<protein>
    <submittedName>
        <fullName evidence="1">Uncharacterized protein</fullName>
    </submittedName>
</protein>
<dbReference type="Proteomes" id="UP000269396">
    <property type="component" value="Unassembled WGS sequence"/>
</dbReference>
<keyword evidence="2" id="KW-1185">Reference proteome</keyword>
<gene>
    <name evidence="1" type="ORF">SMTD_LOCUS5692</name>
</gene>
<accession>A0A3P8CAZ7</accession>
<reference evidence="1 2" key="1">
    <citation type="submission" date="2018-11" db="EMBL/GenBank/DDBJ databases">
        <authorList>
            <consortium name="Pathogen Informatics"/>
        </authorList>
    </citation>
    <scope>NUCLEOTIDE SEQUENCE [LARGE SCALE GENOMIC DNA]</scope>
    <source>
        <strain>Denwood</strain>
        <strain evidence="2">Zambia</strain>
    </source>
</reference>
<organism evidence="1 2">
    <name type="scientific">Schistosoma mattheei</name>
    <dbReference type="NCBI Taxonomy" id="31246"/>
    <lineage>
        <taxon>Eukaryota</taxon>
        <taxon>Metazoa</taxon>
        <taxon>Spiralia</taxon>
        <taxon>Lophotrochozoa</taxon>
        <taxon>Platyhelminthes</taxon>
        <taxon>Trematoda</taxon>
        <taxon>Digenea</taxon>
        <taxon>Strigeidida</taxon>
        <taxon>Schistosomatoidea</taxon>
        <taxon>Schistosomatidae</taxon>
        <taxon>Schistosoma</taxon>
    </lineage>
</organism>
<dbReference type="EMBL" id="UZAL01027163">
    <property type="protein sequence ID" value="VDP29881.1"/>
    <property type="molecule type" value="Genomic_DNA"/>
</dbReference>